<proteinExistence type="predicted"/>
<accession>T1L133</accession>
<protein>
    <submittedName>
        <fullName evidence="2">Uncharacterized protein</fullName>
    </submittedName>
</protein>
<organism evidence="2 3">
    <name type="scientific">Tetranychus urticae</name>
    <name type="common">Two-spotted spider mite</name>
    <dbReference type="NCBI Taxonomy" id="32264"/>
    <lineage>
        <taxon>Eukaryota</taxon>
        <taxon>Metazoa</taxon>
        <taxon>Ecdysozoa</taxon>
        <taxon>Arthropoda</taxon>
        <taxon>Chelicerata</taxon>
        <taxon>Arachnida</taxon>
        <taxon>Acari</taxon>
        <taxon>Acariformes</taxon>
        <taxon>Trombidiformes</taxon>
        <taxon>Prostigmata</taxon>
        <taxon>Eleutherengona</taxon>
        <taxon>Raphignathae</taxon>
        <taxon>Tetranychoidea</taxon>
        <taxon>Tetranychidae</taxon>
        <taxon>Tetranychus</taxon>
    </lineage>
</organism>
<dbReference type="EnsemblMetazoa" id="tetur31g00310.1">
    <property type="protein sequence ID" value="tetur31g00310.1"/>
    <property type="gene ID" value="tetur31g00310"/>
</dbReference>
<reference evidence="3" key="1">
    <citation type="submission" date="2011-08" db="EMBL/GenBank/DDBJ databases">
        <authorList>
            <person name="Rombauts S."/>
        </authorList>
    </citation>
    <scope>NUCLEOTIDE SEQUENCE</scope>
    <source>
        <strain evidence="3">London</strain>
    </source>
</reference>
<dbReference type="HOGENOM" id="CLU_2708011_0_0_1"/>
<evidence type="ECO:0000313" key="2">
    <source>
        <dbReference type="EnsemblMetazoa" id="tetur31g00310.1"/>
    </source>
</evidence>
<feature type="transmembrane region" description="Helical" evidence="1">
    <location>
        <begin position="6"/>
        <end position="23"/>
    </location>
</feature>
<evidence type="ECO:0000256" key="1">
    <source>
        <dbReference type="SAM" id="Phobius"/>
    </source>
</evidence>
<dbReference type="AlphaFoldDB" id="T1L133"/>
<keyword evidence="1" id="KW-1133">Transmembrane helix</keyword>
<keyword evidence="3" id="KW-1185">Reference proteome</keyword>
<reference evidence="2" key="2">
    <citation type="submission" date="2015-06" db="UniProtKB">
        <authorList>
            <consortium name="EnsemblMetazoa"/>
        </authorList>
    </citation>
    <scope>IDENTIFICATION</scope>
</reference>
<sequence>MKLDMLINSIVTLLITLVIHEFLEGSKIKEKIVILHPCIPFWGGYGGFGKFAGAGVGYGGGLGGLGGLGGFGR</sequence>
<keyword evidence="1" id="KW-0812">Transmembrane</keyword>
<evidence type="ECO:0000313" key="3">
    <source>
        <dbReference type="Proteomes" id="UP000015104"/>
    </source>
</evidence>
<dbReference type="EMBL" id="CAEY01000889">
    <property type="status" value="NOT_ANNOTATED_CDS"/>
    <property type="molecule type" value="Genomic_DNA"/>
</dbReference>
<dbReference type="Proteomes" id="UP000015104">
    <property type="component" value="Unassembled WGS sequence"/>
</dbReference>
<name>T1L133_TETUR</name>
<keyword evidence="1" id="KW-0472">Membrane</keyword>